<proteinExistence type="inferred from homology"/>
<dbReference type="Pfam" id="PF00700">
    <property type="entry name" value="Flagellin_C"/>
    <property type="match status" value="1"/>
</dbReference>
<dbReference type="InterPro" id="IPR046358">
    <property type="entry name" value="Flagellin_C"/>
</dbReference>
<organism evidence="6 7">
    <name type="scientific">Caminicella sporogenes DSM 14501</name>
    <dbReference type="NCBI Taxonomy" id="1121266"/>
    <lineage>
        <taxon>Bacteria</taxon>
        <taxon>Bacillati</taxon>
        <taxon>Bacillota</taxon>
        <taxon>Clostridia</taxon>
        <taxon>Peptostreptococcales</taxon>
        <taxon>Caminicellaceae</taxon>
        <taxon>Caminicella</taxon>
    </lineage>
</organism>
<keyword evidence="6" id="KW-0969">Cilium</keyword>
<dbReference type="STRING" id="1121266.SAMN02745883_01355"/>
<dbReference type="PANTHER" id="PTHR42792">
    <property type="entry name" value="FLAGELLIN"/>
    <property type="match status" value="1"/>
</dbReference>
<dbReference type="Proteomes" id="UP000184082">
    <property type="component" value="Unassembled WGS sequence"/>
</dbReference>
<evidence type="ECO:0000313" key="7">
    <source>
        <dbReference type="Proteomes" id="UP000184082"/>
    </source>
</evidence>
<dbReference type="InterPro" id="IPR001029">
    <property type="entry name" value="Flagellin_N"/>
</dbReference>
<comment type="subcellular location">
    <subcellularLocation>
        <location evidence="1">Bacterial flagellum</location>
    </subcellularLocation>
</comment>
<evidence type="ECO:0000256" key="1">
    <source>
        <dbReference type="ARBA" id="ARBA00004365"/>
    </source>
</evidence>
<dbReference type="InterPro" id="IPR013384">
    <property type="entry name" value="Flagell_FlgL"/>
</dbReference>
<name>A0A1M6Q1I0_9FIRM</name>
<dbReference type="PRINTS" id="PR00207">
    <property type="entry name" value="FLAGELLIN"/>
</dbReference>
<dbReference type="AlphaFoldDB" id="A0A1M6Q1I0"/>
<keyword evidence="3" id="KW-0975">Bacterial flagellum</keyword>
<dbReference type="InterPro" id="IPR001492">
    <property type="entry name" value="Flagellin"/>
</dbReference>
<evidence type="ECO:0000256" key="3">
    <source>
        <dbReference type="ARBA" id="ARBA00023143"/>
    </source>
</evidence>
<keyword evidence="7" id="KW-1185">Reference proteome</keyword>
<evidence type="ECO:0000259" key="4">
    <source>
        <dbReference type="Pfam" id="PF00669"/>
    </source>
</evidence>
<dbReference type="GO" id="GO:0009424">
    <property type="term" value="C:bacterial-type flagellum hook"/>
    <property type="evidence" value="ECO:0007669"/>
    <property type="project" value="InterPro"/>
</dbReference>
<evidence type="ECO:0000313" key="6">
    <source>
        <dbReference type="EMBL" id="SHK14062.1"/>
    </source>
</evidence>
<dbReference type="NCBIfam" id="TIGR02550">
    <property type="entry name" value="flagell_flgL"/>
    <property type="match status" value="1"/>
</dbReference>
<comment type="similarity">
    <text evidence="2">Belongs to the bacterial flagellin family.</text>
</comment>
<dbReference type="RefSeq" id="WP_072966873.1">
    <property type="nucleotide sequence ID" value="NZ_FRAJ01000010.1"/>
</dbReference>
<dbReference type="EMBL" id="FRAJ01000010">
    <property type="protein sequence ID" value="SHK14062.1"/>
    <property type="molecule type" value="Genomic_DNA"/>
</dbReference>
<accession>A0A1M6Q1I0</accession>
<dbReference type="Pfam" id="PF00669">
    <property type="entry name" value="Flagellin_N"/>
    <property type="match status" value="1"/>
</dbReference>
<dbReference type="Gene3D" id="1.20.1330.10">
    <property type="entry name" value="f41 fragment of flagellin, N-terminal domain"/>
    <property type="match status" value="1"/>
</dbReference>
<reference evidence="6 7" key="1">
    <citation type="submission" date="2016-11" db="EMBL/GenBank/DDBJ databases">
        <authorList>
            <person name="Jaros S."/>
            <person name="Januszkiewicz K."/>
            <person name="Wedrychowicz H."/>
        </authorList>
    </citation>
    <scope>NUCLEOTIDE SEQUENCE [LARGE SCALE GENOMIC DNA]</scope>
    <source>
        <strain evidence="6 7">DSM 14501</strain>
    </source>
</reference>
<evidence type="ECO:0000259" key="5">
    <source>
        <dbReference type="Pfam" id="PF00700"/>
    </source>
</evidence>
<sequence length="317" mass="35696">MRITNSMITSTMLLNLNRNLNKLDKWNKQMATGKKFAMPSDDPIGVSKSLELRSVVSEIQQYKKNAKDAKSWLEITESAVQEVGDILQRARELAVSADGVETPEDKQKIQVEIEQLKKQLIKIANTTYAGKNIFSGYKTDKPLLGSDGEYLIDSKDSELIKYQIGVHEEINVNTLGHKLFGITTESGVPYTTLDNLDTNEAVSGTHYAQLIKVFDDFSDALKNNDEGRIQKTLSRIDIYLENVLSIRGEIGAKMNRMEMTLSRLDKDELNFTELLSKNEDADMAEVIMNMKMDESVYRASLSIGAKVIQPTLVDFIR</sequence>
<dbReference type="GO" id="GO:0071973">
    <property type="term" value="P:bacterial-type flagellum-dependent cell motility"/>
    <property type="evidence" value="ECO:0007669"/>
    <property type="project" value="InterPro"/>
</dbReference>
<keyword evidence="6" id="KW-0966">Cell projection</keyword>
<dbReference type="GO" id="GO:0005198">
    <property type="term" value="F:structural molecule activity"/>
    <property type="evidence" value="ECO:0007669"/>
    <property type="project" value="InterPro"/>
</dbReference>
<feature type="domain" description="Flagellin N-terminal" evidence="4">
    <location>
        <begin position="4"/>
        <end position="139"/>
    </location>
</feature>
<dbReference type="PANTHER" id="PTHR42792:SF1">
    <property type="entry name" value="FLAGELLAR HOOK-ASSOCIATED PROTEIN 3"/>
    <property type="match status" value="1"/>
</dbReference>
<evidence type="ECO:0000256" key="2">
    <source>
        <dbReference type="ARBA" id="ARBA00005709"/>
    </source>
</evidence>
<feature type="domain" description="Flagellin C-terminal" evidence="5">
    <location>
        <begin position="235"/>
        <end position="307"/>
    </location>
</feature>
<keyword evidence="6" id="KW-0282">Flagellum</keyword>
<gene>
    <name evidence="6" type="ORF">SAMN02745883_01355</name>
</gene>
<protein>
    <submittedName>
        <fullName evidence="6">Flagellar hook-associated protein 3 FlgL</fullName>
    </submittedName>
</protein>
<dbReference type="SUPFAM" id="SSF64518">
    <property type="entry name" value="Phase 1 flagellin"/>
    <property type="match status" value="1"/>
</dbReference>